<dbReference type="InterPro" id="IPR036291">
    <property type="entry name" value="NAD(P)-bd_dom_sf"/>
</dbReference>
<dbReference type="PANTHER" id="PTHR42748">
    <property type="entry name" value="NITROGEN METABOLITE REPRESSION PROTEIN NMRA FAMILY MEMBER"/>
    <property type="match status" value="1"/>
</dbReference>
<dbReference type="PANTHER" id="PTHR42748:SF22">
    <property type="entry name" value="NMRA-LIKE DOMAIN-CONTAINING PROTEIN"/>
    <property type="match status" value="1"/>
</dbReference>
<dbReference type="Proteomes" id="UP000054771">
    <property type="component" value="Unassembled WGS sequence"/>
</dbReference>
<keyword evidence="1" id="KW-0521">NADP</keyword>
<dbReference type="InterPro" id="IPR051164">
    <property type="entry name" value="NmrA-like_oxidored"/>
</dbReference>
<dbReference type="AlphaFoldDB" id="A0A0U5CB35"/>
<evidence type="ECO:0000256" key="1">
    <source>
        <dbReference type="ARBA" id="ARBA00022857"/>
    </source>
</evidence>
<name>A0A0U5CB35_ASPCI</name>
<accession>A0A0U5CB35</accession>
<evidence type="ECO:0008006" key="4">
    <source>
        <dbReference type="Google" id="ProtNLM"/>
    </source>
</evidence>
<evidence type="ECO:0000313" key="2">
    <source>
        <dbReference type="EMBL" id="CEL06554.1"/>
    </source>
</evidence>
<dbReference type="OrthoDB" id="10254221at2759"/>
<dbReference type="OMA" id="HRGQLMT"/>
<dbReference type="Gene3D" id="3.40.50.720">
    <property type="entry name" value="NAD(P)-binding Rossmann-like Domain"/>
    <property type="match status" value="1"/>
</dbReference>
<organism evidence="2 3">
    <name type="scientific">Aspergillus calidoustus</name>
    <dbReference type="NCBI Taxonomy" id="454130"/>
    <lineage>
        <taxon>Eukaryota</taxon>
        <taxon>Fungi</taxon>
        <taxon>Dikarya</taxon>
        <taxon>Ascomycota</taxon>
        <taxon>Pezizomycotina</taxon>
        <taxon>Eurotiomycetes</taxon>
        <taxon>Eurotiomycetidae</taxon>
        <taxon>Eurotiales</taxon>
        <taxon>Aspergillaceae</taxon>
        <taxon>Aspergillus</taxon>
        <taxon>Aspergillus subgen. Nidulantes</taxon>
    </lineage>
</organism>
<proteinExistence type="predicted"/>
<dbReference type="SUPFAM" id="SSF51735">
    <property type="entry name" value="NAD(P)-binding Rossmann-fold domains"/>
    <property type="match status" value="1"/>
</dbReference>
<keyword evidence="3" id="KW-1185">Reference proteome</keyword>
<dbReference type="EMBL" id="CDMC01000008">
    <property type="protein sequence ID" value="CEL06554.1"/>
    <property type="molecule type" value="Genomic_DNA"/>
</dbReference>
<sequence>MSRNVVITAIGSHTGAQIAKLLLTDGHFKRKISSVTGLTLYPDLDTVKEIADLGAKIVEHKPGNLDDVAATLKDTGADAILLLPPGHKDSYDMTLELIEATKKANIPNVCFVSCAGCDLAERDRQPLLRSVIDLEVKVLGAKGDPNTATGHSPVVIRRGFHAENLLLYTKQAQEEGILPIPIGKDHKFAPISMGDVAQVVAHVLSGHGKHGFDDKHRGQLMLLTGPMLATGDELATAASKGLGEELKFKDVSEDEARNLLKGEAGRSEGEIAYLLEYFSLVREGKTNYISTTTFHDVTGKHPQQPEDFFKAYAEEYFPKRSNKRRKVEKK</sequence>
<gene>
    <name evidence="2" type="ORF">ASPCAL09727</name>
</gene>
<dbReference type="GO" id="GO:0005634">
    <property type="term" value="C:nucleus"/>
    <property type="evidence" value="ECO:0007669"/>
    <property type="project" value="TreeGrafter"/>
</dbReference>
<dbReference type="STRING" id="454130.A0A0U5CB35"/>
<protein>
    <recommendedName>
        <fullName evidence="4">NmrA-like domain-containing protein</fullName>
    </recommendedName>
</protein>
<evidence type="ECO:0000313" key="3">
    <source>
        <dbReference type="Proteomes" id="UP000054771"/>
    </source>
</evidence>
<reference evidence="3" key="1">
    <citation type="journal article" date="2016" name="Genome Announc.">
        <title>Draft genome sequences of fungus Aspergillus calidoustus.</title>
        <authorList>
            <person name="Horn F."/>
            <person name="Linde J."/>
            <person name="Mattern D.J."/>
            <person name="Walther G."/>
            <person name="Guthke R."/>
            <person name="Scherlach K."/>
            <person name="Martin K."/>
            <person name="Brakhage A.A."/>
            <person name="Petzke L."/>
            <person name="Valiante V."/>
        </authorList>
    </citation>
    <scope>NUCLEOTIDE SEQUENCE [LARGE SCALE GENOMIC DNA]</scope>
    <source>
        <strain evidence="3">SF006504</strain>
    </source>
</reference>